<dbReference type="EMBL" id="CP111019">
    <property type="protein sequence ID" value="WAR12443.1"/>
    <property type="molecule type" value="Genomic_DNA"/>
</dbReference>
<gene>
    <name evidence="1" type="ORF">MAR_026623</name>
</gene>
<dbReference type="Proteomes" id="UP001164746">
    <property type="component" value="Chromosome 8"/>
</dbReference>
<evidence type="ECO:0000313" key="2">
    <source>
        <dbReference type="Proteomes" id="UP001164746"/>
    </source>
</evidence>
<protein>
    <submittedName>
        <fullName evidence="1">Uncharacterized protein</fullName>
    </submittedName>
</protein>
<evidence type="ECO:0000313" key="1">
    <source>
        <dbReference type="EMBL" id="WAR12443.1"/>
    </source>
</evidence>
<keyword evidence="2" id="KW-1185">Reference proteome</keyword>
<sequence length="78" mass="8879">MQSELFACLRPLEFHRMDDYHDIADTVMKEDDDLEVAVTDTFHWYTNQGIRPIDMETLEASSTENHSCISALATASVV</sequence>
<proteinExistence type="predicted"/>
<reference evidence="1" key="1">
    <citation type="submission" date="2022-11" db="EMBL/GenBank/DDBJ databases">
        <title>Centuries of genome instability and evolution in soft-shell clam transmissible cancer (bioRxiv).</title>
        <authorList>
            <person name="Hart S.F.M."/>
            <person name="Yonemitsu M.A."/>
            <person name="Giersch R.M."/>
            <person name="Beal B.F."/>
            <person name="Arriagada G."/>
            <person name="Davis B.W."/>
            <person name="Ostrander E.A."/>
            <person name="Goff S.P."/>
            <person name="Metzger M.J."/>
        </authorList>
    </citation>
    <scope>NUCLEOTIDE SEQUENCE</scope>
    <source>
        <strain evidence="1">MELC-2E11</strain>
        <tissue evidence="1">Siphon/mantle</tissue>
    </source>
</reference>
<accession>A0ABY7EV79</accession>
<name>A0ABY7EV79_MYAAR</name>
<organism evidence="1 2">
    <name type="scientific">Mya arenaria</name>
    <name type="common">Soft-shell clam</name>
    <dbReference type="NCBI Taxonomy" id="6604"/>
    <lineage>
        <taxon>Eukaryota</taxon>
        <taxon>Metazoa</taxon>
        <taxon>Spiralia</taxon>
        <taxon>Lophotrochozoa</taxon>
        <taxon>Mollusca</taxon>
        <taxon>Bivalvia</taxon>
        <taxon>Autobranchia</taxon>
        <taxon>Heteroconchia</taxon>
        <taxon>Euheterodonta</taxon>
        <taxon>Imparidentia</taxon>
        <taxon>Neoheterodontei</taxon>
        <taxon>Myida</taxon>
        <taxon>Myoidea</taxon>
        <taxon>Myidae</taxon>
        <taxon>Mya</taxon>
    </lineage>
</organism>